<evidence type="ECO:0000256" key="4">
    <source>
        <dbReference type="ARBA" id="ARBA00023163"/>
    </source>
</evidence>
<organism evidence="6 7">
    <name type="scientific">Zestomonas insulae</name>
    <dbReference type="NCBI Taxonomy" id="2809017"/>
    <lineage>
        <taxon>Bacteria</taxon>
        <taxon>Pseudomonadati</taxon>
        <taxon>Pseudomonadota</taxon>
        <taxon>Gammaproteobacteria</taxon>
        <taxon>Pseudomonadales</taxon>
        <taxon>Pseudomonadaceae</taxon>
        <taxon>Zestomonas</taxon>
    </lineage>
</organism>
<sequence>MDTLNCIECFVRSAEAGSFAAAARRLGLTPAAVGKNVARLEAGLQVRLFQRSTRSLSLTEAGEHFLREAGGGLDILQVAMANLASRQGQPAGVLKVSMGVAFGRLYILPLLKEFLARYPDVQPDWRFDNRPVDLIAEGYDAAIGGGFELPPGVVARALAPAHRVLLASPNYLAARGVPQKPEDLSGHDGILIRSPQTGRIRSAMLRSGDGRETPLDLRARILLDDPEAACDVALMDFGIILVAMPHALPYLADGRLIRVLPDWYVDTGVISIHFAAQKQLPQKTRLFIDFVVEQFRLQGLDRRFSAR</sequence>
<dbReference type="InterPro" id="IPR058163">
    <property type="entry name" value="LysR-type_TF_proteobact-type"/>
</dbReference>
<dbReference type="PROSITE" id="PS50931">
    <property type="entry name" value="HTH_LYSR"/>
    <property type="match status" value="1"/>
</dbReference>
<dbReference type="SUPFAM" id="SSF46785">
    <property type="entry name" value="Winged helix' DNA-binding domain"/>
    <property type="match status" value="1"/>
</dbReference>
<comment type="similarity">
    <text evidence="1">Belongs to the LysR transcriptional regulatory family.</text>
</comment>
<dbReference type="EMBL" id="JAFEUP010000002">
    <property type="protein sequence ID" value="MBM7060645.1"/>
    <property type="molecule type" value="Genomic_DNA"/>
</dbReference>
<dbReference type="CDD" id="cd08422">
    <property type="entry name" value="PBP2_CrgA_like"/>
    <property type="match status" value="1"/>
</dbReference>
<comment type="caution">
    <text evidence="6">The sequence shown here is derived from an EMBL/GenBank/DDBJ whole genome shotgun (WGS) entry which is preliminary data.</text>
</comment>
<gene>
    <name evidence="6" type="ORF">JQX08_07975</name>
</gene>
<feature type="domain" description="HTH lysR-type" evidence="5">
    <location>
        <begin position="1"/>
        <end position="59"/>
    </location>
</feature>
<dbReference type="PANTHER" id="PTHR30537:SF72">
    <property type="entry name" value="LYSR FAMILY TRANSCRIPTIONAL REGULATOR"/>
    <property type="match status" value="1"/>
</dbReference>
<accession>A0ABS2ID33</accession>
<dbReference type="Gene3D" id="3.40.190.290">
    <property type="match status" value="1"/>
</dbReference>
<name>A0ABS2ID33_9GAMM</name>
<dbReference type="RefSeq" id="WP_204915758.1">
    <property type="nucleotide sequence ID" value="NZ_JAFEUP010000002.1"/>
</dbReference>
<keyword evidence="3" id="KW-0238">DNA-binding</keyword>
<keyword evidence="7" id="KW-1185">Reference proteome</keyword>
<reference evidence="6 7" key="1">
    <citation type="submission" date="2021-02" db="EMBL/GenBank/DDBJ databases">
        <authorList>
            <person name="Lee D.-H."/>
        </authorList>
    </citation>
    <scope>NUCLEOTIDE SEQUENCE [LARGE SCALE GENOMIC DNA]</scope>
    <source>
        <strain evidence="6 7">UL073</strain>
    </source>
</reference>
<dbReference type="SUPFAM" id="SSF53850">
    <property type="entry name" value="Periplasmic binding protein-like II"/>
    <property type="match status" value="1"/>
</dbReference>
<evidence type="ECO:0000259" key="5">
    <source>
        <dbReference type="PROSITE" id="PS50931"/>
    </source>
</evidence>
<dbReference type="Proteomes" id="UP000717995">
    <property type="component" value="Unassembled WGS sequence"/>
</dbReference>
<dbReference type="Pfam" id="PF03466">
    <property type="entry name" value="LysR_substrate"/>
    <property type="match status" value="1"/>
</dbReference>
<keyword evidence="4" id="KW-0804">Transcription</keyword>
<evidence type="ECO:0000256" key="1">
    <source>
        <dbReference type="ARBA" id="ARBA00009437"/>
    </source>
</evidence>
<dbReference type="InterPro" id="IPR005119">
    <property type="entry name" value="LysR_subst-bd"/>
</dbReference>
<dbReference type="InterPro" id="IPR036390">
    <property type="entry name" value="WH_DNA-bd_sf"/>
</dbReference>
<dbReference type="Gene3D" id="1.10.10.10">
    <property type="entry name" value="Winged helix-like DNA-binding domain superfamily/Winged helix DNA-binding domain"/>
    <property type="match status" value="1"/>
</dbReference>
<dbReference type="Pfam" id="PF00126">
    <property type="entry name" value="HTH_1"/>
    <property type="match status" value="1"/>
</dbReference>
<evidence type="ECO:0000313" key="6">
    <source>
        <dbReference type="EMBL" id="MBM7060645.1"/>
    </source>
</evidence>
<evidence type="ECO:0000256" key="3">
    <source>
        <dbReference type="ARBA" id="ARBA00023125"/>
    </source>
</evidence>
<dbReference type="InterPro" id="IPR000847">
    <property type="entry name" value="LysR_HTH_N"/>
</dbReference>
<dbReference type="InterPro" id="IPR036388">
    <property type="entry name" value="WH-like_DNA-bd_sf"/>
</dbReference>
<dbReference type="PANTHER" id="PTHR30537">
    <property type="entry name" value="HTH-TYPE TRANSCRIPTIONAL REGULATOR"/>
    <property type="match status" value="1"/>
</dbReference>
<evidence type="ECO:0000256" key="2">
    <source>
        <dbReference type="ARBA" id="ARBA00023015"/>
    </source>
</evidence>
<proteinExistence type="inferred from homology"/>
<protein>
    <submittedName>
        <fullName evidence="6">LysR family transcriptional regulator</fullName>
    </submittedName>
</protein>
<keyword evidence="2" id="KW-0805">Transcription regulation</keyword>
<evidence type="ECO:0000313" key="7">
    <source>
        <dbReference type="Proteomes" id="UP000717995"/>
    </source>
</evidence>